<accession>L5L3E8</accession>
<evidence type="ECO:0000256" key="12">
    <source>
        <dbReference type="ARBA" id="ARBA00022723"/>
    </source>
</evidence>
<evidence type="ECO:0000256" key="5">
    <source>
        <dbReference type="ARBA" id="ARBA00004906"/>
    </source>
</evidence>
<evidence type="ECO:0000256" key="13">
    <source>
        <dbReference type="ARBA" id="ARBA00022737"/>
    </source>
</evidence>
<evidence type="ECO:0000313" key="29">
    <source>
        <dbReference type="Proteomes" id="UP000010552"/>
    </source>
</evidence>
<comment type="catalytic activity">
    <reaction evidence="1">
        <text>S-ubiquitinyl-[E2 ubiquitin-conjugating enzyme]-L-cysteine + [acceptor protein]-L-lysine = [E2 ubiquitin-conjugating enzyme]-L-cysteine + N(6)-ubiquitinyl-[acceptor protein]-L-lysine.</text>
        <dbReference type="EC" id="2.3.2.27"/>
    </reaction>
</comment>
<feature type="domain" description="SH3" evidence="26">
    <location>
        <begin position="797"/>
        <end position="856"/>
    </location>
</feature>
<evidence type="ECO:0000256" key="15">
    <source>
        <dbReference type="ARBA" id="ARBA00022786"/>
    </source>
</evidence>
<feature type="compositionally biased region" description="Polar residues" evidence="25">
    <location>
        <begin position="284"/>
        <end position="300"/>
    </location>
</feature>
<evidence type="ECO:0000259" key="27">
    <source>
        <dbReference type="PROSITE" id="PS50089"/>
    </source>
</evidence>
<dbReference type="FunCoup" id="L5L3E8">
    <property type="interactions" value="731"/>
</dbReference>
<evidence type="ECO:0000256" key="2">
    <source>
        <dbReference type="ARBA" id="ARBA00004510"/>
    </source>
</evidence>
<feature type="compositionally biased region" description="Low complexity" evidence="25">
    <location>
        <begin position="583"/>
        <end position="599"/>
    </location>
</feature>
<dbReference type="GO" id="GO:0030027">
    <property type="term" value="C:lamellipodium"/>
    <property type="evidence" value="ECO:0007669"/>
    <property type="project" value="UniProtKB-SubCell"/>
</dbReference>
<dbReference type="PROSITE" id="PS50002">
    <property type="entry name" value="SH3"/>
    <property type="match status" value="4"/>
</dbReference>
<evidence type="ECO:0000256" key="1">
    <source>
        <dbReference type="ARBA" id="ARBA00000900"/>
    </source>
</evidence>
<evidence type="ECO:0000259" key="26">
    <source>
        <dbReference type="PROSITE" id="PS50002"/>
    </source>
</evidence>
<feature type="compositionally biased region" description="Basic and acidic residues" evidence="25">
    <location>
        <begin position="676"/>
        <end position="688"/>
    </location>
</feature>
<dbReference type="Gene3D" id="2.30.30.40">
    <property type="entry name" value="SH3 Domains"/>
    <property type="match status" value="4"/>
</dbReference>
<comment type="similarity">
    <text evidence="6">Belongs to the SH3RF family.</text>
</comment>
<dbReference type="GO" id="GO:0005794">
    <property type="term" value="C:Golgi apparatus"/>
    <property type="evidence" value="ECO:0007669"/>
    <property type="project" value="UniProtKB-SubCell"/>
</dbReference>
<dbReference type="SUPFAM" id="SSF50044">
    <property type="entry name" value="SH3-domain"/>
    <property type="match status" value="4"/>
</dbReference>
<keyword evidence="19" id="KW-0966">Cell projection</keyword>
<evidence type="ECO:0000256" key="24">
    <source>
        <dbReference type="PROSITE-ProRule" id="PRU00192"/>
    </source>
</evidence>
<dbReference type="AlphaFoldDB" id="L5L3E8"/>
<dbReference type="GO" id="GO:0061630">
    <property type="term" value="F:ubiquitin protein ligase activity"/>
    <property type="evidence" value="ECO:0007669"/>
    <property type="project" value="UniProtKB-EC"/>
</dbReference>
<sequence>MDESALLDLLECPVCLERLDASAKVLPCQHTFCKRCLLGIVGSRNELRCPECRTLVGSGVEELPSNILLVRLLDGIKQRPWKPGPSGGSGTNCTNALRAQSSTVANCSSKDLQSSQGGQQPRVQAWSPPVRLKFSKGDIIILRRQVDENWYHGEVNGIHGFFPTNFVQIIKPLPQPPPQCKALYDFEVKDKEADKDCLPFAKDDVLTVIRRVDENWAEGMLADKIGIFPISYVEFNSAAKQLIEWDKPPVPGVDAGEGTSAAAQSSIAPKHSDTKKNTKKRHSFTSLTMASKSSQASQNRHSMEISPPVLISSSNPTAAARISELSGLSCSAPSQVHISTTGLIVTPPPSSPVTTGPSFTFPSDVPYPAALGTMNPPLPPPPLLAPTLPGAAAAAAAARMGPRPTAGPTDQIAHLRPQTRPSVYVAIYPYTPRKEDELELRKGEMFLVFERCQDGWFKGTSMHTSKIGVFPGNYVAPVTRAVTGASQAKVPVSTAGQTSRGVTIVSPSTAGGSAQKFQGNGMAESPSVVPTAVVSAAHIQTSPQAKVLLQMTVSQARNAARTVAAHNQERPTAAVTPIQVQSAAGPGPAAVGLPHHPLASPQPPPPMAGPATHVTAVSMGRASAPLACAAAASLASPSIPHTALETEPSGQAMTILSGLSTSPESASSACGNSSEAKPDKDSKKEKKGLLKFISGASTKRKPRVSPPASPTLEVELGSGEMPLQGAVGPELPLGGAHSRAGSCPAEGDGPATSLAKSLILDAIRRKTSSLDSAVPIAPPPRQPCSSLGPVMNESRPVVCERHRVVVSYPPQSEAELELKEGDIVFVHKKREDGWFKGTLQRNGKTGLFPGSFVENI</sequence>
<dbReference type="CDD" id="cd11930">
    <property type="entry name" value="SH3_SH3RF1_2"/>
    <property type="match status" value="1"/>
</dbReference>
<evidence type="ECO:0000313" key="28">
    <source>
        <dbReference type="EMBL" id="ELK17563.1"/>
    </source>
</evidence>
<keyword evidence="14 23" id="KW-0863">Zinc-finger</keyword>
<dbReference type="Proteomes" id="UP000010552">
    <property type="component" value="Unassembled WGS sequence"/>
</dbReference>
<keyword evidence="17" id="KW-0832">Ubl conjugation</keyword>
<evidence type="ECO:0000256" key="16">
    <source>
        <dbReference type="ARBA" id="ARBA00022833"/>
    </source>
</evidence>
<dbReference type="FunFam" id="3.30.40.10:FF:000077">
    <property type="entry name" value="E3 ubiquitin-protein ligase SH3RF1 isoform X1"/>
    <property type="match status" value="1"/>
</dbReference>
<keyword evidence="10" id="KW-0963">Cytoplasm</keyword>
<dbReference type="EMBL" id="KB030405">
    <property type="protein sequence ID" value="ELK17563.1"/>
    <property type="molecule type" value="Genomic_DNA"/>
</dbReference>
<dbReference type="Pfam" id="PF00018">
    <property type="entry name" value="SH3_1"/>
    <property type="match status" value="1"/>
</dbReference>
<dbReference type="InterPro" id="IPR001841">
    <property type="entry name" value="Znf_RING"/>
</dbReference>
<dbReference type="PROSITE" id="PS50089">
    <property type="entry name" value="ZF_RING_2"/>
    <property type="match status" value="1"/>
</dbReference>
<evidence type="ECO:0000256" key="14">
    <source>
        <dbReference type="ARBA" id="ARBA00022771"/>
    </source>
</evidence>
<evidence type="ECO:0000256" key="9">
    <source>
        <dbReference type="ARBA" id="ARBA00022443"/>
    </source>
</evidence>
<gene>
    <name evidence="28" type="ORF">PAL_GLEAN10016674</name>
</gene>
<evidence type="ECO:0000256" key="6">
    <source>
        <dbReference type="ARBA" id="ARBA00008649"/>
    </source>
</evidence>
<name>L5L3E8_PTEAL</name>
<dbReference type="CDD" id="cd11785">
    <property type="entry name" value="SH3_SH3RF_C"/>
    <property type="match status" value="1"/>
</dbReference>
<feature type="domain" description="SH3" evidence="26">
    <location>
        <begin position="115"/>
        <end position="172"/>
    </location>
</feature>
<evidence type="ECO:0000256" key="10">
    <source>
        <dbReference type="ARBA" id="ARBA00022490"/>
    </source>
</evidence>
<evidence type="ECO:0000256" key="23">
    <source>
        <dbReference type="PROSITE-ProRule" id="PRU00175"/>
    </source>
</evidence>
<dbReference type="InterPro" id="IPR036028">
    <property type="entry name" value="SH3-like_dom_sf"/>
</dbReference>
<dbReference type="FunFam" id="2.30.30.40:FF:000001">
    <property type="entry name" value="Sorbin and SH3 domain-containing protein 1 isoform 2"/>
    <property type="match status" value="1"/>
</dbReference>
<keyword evidence="15" id="KW-0833">Ubl conjugation pathway</keyword>
<dbReference type="GO" id="GO:0016567">
    <property type="term" value="P:protein ubiquitination"/>
    <property type="evidence" value="ECO:0007669"/>
    <property type="project" value="UniProtKB-UniPathway"/>
</dbReference>
<dbReference type="CDD" id="cd16748">
    <property type="entry name" value="RING-HC_SH3RF1"/>
    <property type="match status" value="1"/>
</dbReference>
<evidence type="ECO:0000256" key="17">
    <source>
        <dbReference type="ARBA" id="ARBA00022843"/>
    </source>
</evidence>
<comment type="pathway">
    <text evidence="5">Protein modification; protein ubiquitination.</text>
</comment>
<dbReference type="GO" id="GO:0008270">
    <property type="term" value="F:zinc ion binding"/>
    <property type="evidence" value="ECO:0007669"/>
    <property type="project" value="UniProtKB-KW"/>
</dbReference>
<evidence type="ECO:0000256" key="21">
    <source>
        <dbReference type="ARBA" id="ARBA00031457"/>
    </source>
</evidence>
<evidence type="ECO:0000256" key="3">
    <source>
        <dbReference type="ARBA" id="ARBA00004556"/>
    </source>
</evidence>
<dbReference type="PANTHER" id="PTHR14167">
    <property type="entry name" value="SH3 DOMAIN-CONTAINING"/>
    <property type="match status" value="1"/>
</dbReference>
<evidence type="ECO:0000256" key="4">
    <source>
        <dbReference type="ARBA" id="ARBA00004601"/>
    </source>
</evidence>
<feature type="region of interest" description="Disordered" evidence="25">
    <location>
        <begin position="659"/>
        <end position="715"/>
    </location>
</feature>
<dbReference type="FunFam" id="2.30.30.40:FF:000091">
    <property type="entry name" value="Putative E3 ubiquitin-protein ligase SH3RF1"/>
    <property type="match status" value="1"/>
</dbReference>
<keyword evidence="12" id="KW-0479">Metal-binding</keyword>
<evidence type="ECO:0000256" key="19">
    <source>
        <dbReference type="ARBA" id="ARBA00023273"/>
    </source>
</evidence>
<dbReference type="Pfam" id="PF07653">
    <property type="entry name" value="SH3_2"/>
    <property type="match status" value="1"/>
</dbReference>
<evidence type="ECO:0000256" key="8">
    <source>
        <dbReference type="ARBA" id="ARBA00019074"/>
    </source>
</evidence>
<dbReference type="Pfam" id="PF14604">
    <property type="entry name" value="SH3_9"/>
    <property type="match status" value="2"/>
</dbReference>
<organism evidence="28 29">
    <name type="scientific">Pteropus alecto</name>
    <name type="common">Black flying fox</name>
    <dbReference type="NCBI Taxonomy" id="9402"/>
    <lineage>
        <taxon>Eukaryota</taxon>
        <taxon>Metazoa</taxon>
        <taxon>Chordata</taxon>
        <taxon>Craniata</taxon>
        <taxon>Vertebrata</taxon>
        <taxon>Euteleostomi</taxon>
        <taxon>Mammalia</taxon>
        <taxon>Eutheria</taxon>
        <taxon>Laurasiatheria</taxon>
        <taxon>Chiroptera</taxon>
        <taxon>Yinpterochiroptera</taxon>
        <taxon>Pteropodoidea</taxon>
        <taxon>Pteropodidae</taxon>
        <taxon>Pteropodinae</taxon>
        <taxon>Pteropus</taxon>
    </lineage>
</organism>
<feature type="domain" description="RING-type" evidence="27">
    <location>
        <begin position="12"/>
        <end position="53"/>
    </location>
</feature>
<keyword evidence="29" id="KW-1185">Reference proteome</keyword>
<dbReference type="UniPathway" id="UPA00143"/>
<dbReference type="SUPFAM" id="SSF57850">
    <property type="entry name" value="RING/U-box"/>
    <property type="match status" value="1"/>
</dbReference>
<dbReference type="eggNOG" id="KOG2177">
    <property type="taxonomic scope" value="Eukaryota"/>
</dbReference>
<dbReference type="PRINTS" id="PR00452">
    <property type="entry name" value="SH3DOMAIN"/>
</dbReference>
<dbReference type="InParanoid" id="L5L3E8"/>
<dbReference type="Gene3D" id="3.30.40.10">
    <property type="entry name" value="Zinc/RING finger domain, C3HC4 (zinc finger)"/>
    <property type="match status" value="1"/>
</dbReference>
<evidence type="ECO:0000256" key="11">
    <source>
        <dbReference type="ARBA" id="ARBA00022679"/>
    </source>
</evidence>
<dbReference type="PANTHER" id="PTHR14167:SF44">
    <property type="entry name" value="E3 UBIQUITIN-PROTEIN LIGASE SH3RF1"/>
    <property type="match status" value="1"/>
</dbReference>
<keyword evidence="13" id="KW-0677">Repeat</keyword>
<dbReference type="GO" id="GO:0048471">
    <property type="term" value="C:perinuclear region of cytoplasm"/>
    <property type="evidence" value="ECO:0007669"/>
    <property type="project" value="UniProtKB-SubCell"/>
</dbReference>
<keyword evidence="18" id="KW-0333">Golgi apparatus</keyword>
<dbReference type="Pfam" id="PF13923">
    <property type="entry name" value="zf-C3HC4_2"/>
    <property type="match status" value="1"/>
</dbReference>
<dbReference type="InterPro" id="IPR035795">
    <property type="entry name" value="SH3RF1_SH3_2"/>
</dbReference>
<dbReference type="InterPro" id="IPR035816">
    <property type="entry name" value="SH3RF1/SH3RF3_SH3_4"/>
</dbReference>
<protein>
    <recommendedName>
        <fullName evidence="8">E3 ubiquitin-protein ligase SH3RF1</fullName>
        <ecNumber evidence="7">2.3.2.27</ecNumber>
    </recommendedName>
    <alternativeName>
        <fullName evidence="21">Plenty of SH3s</fullName>
    </alternativeName>
    <alternativeName>
        <fullName evidence="22">RING-type E3 ubiquitin transferase SH3RF1</fullName>
    </alternativeName>
    <alternativeName>
        <fullName evidence="20">SH3 domain-containing RING finger protein 1</fullName>
    </alternativeName>
</protein>
<evidence type="ECO:0000256" key="22">
    <source>
        <dbReference type="ARBA" id="ARBA00033431"/>
    </source>
</evidence>
<feature type="domain" description="SH3" evidence="26">
    <location>
        <begin position="175"/>
        <end position="238"/>
    </location>
</feature>
<dbReference type="InterPro" id="IPR001452">
    <property type="entry name" value="SH3_domain"/>
</dbReference>
<keyword evidence="11" id="KW-0808">Transferase</keyword>
<dbReference type="EC" id="2.3.2.27" evidence="7"/>
<dbReference type="PROSITE" id="PS00518">
    <property type="entry name" value="ZF_RING_1"/>
    <property type="match status" value="1"/>
</dbReference>
<dbReference type="InterPro" id="IPR050384">
    <property type="entry name" value="Endophilin_SH3RF"/>
</dbReference>
<comment type="subcellular location">
    <subcellularLocation>
        <location evidence="2">Cell projection</location>
        <location evidence="2">Lamellipodium</location>
    </subcellularLocation>
    <subcellularLocation>
        <location evidence="3">Cytoplasm</location>
        <location evidence="3">Perinuclear region</location>
    </subcellularLocation>
    <subcellularLocation>
        <location evidence="4">Golgi apparatus</location>
        <location evidence="4">trans-Golgi network</location>
    </subcellularLocation>
</comment>
<evidence type="ECO:0000256" key="20">
    <source>
        <dbReference type="ARBA" id="ARBA00030936"/>
    </source>
</evidence>
<feature type="compositionally biased region" description="Polar residues" evidence="25">
    <location>
        <begin position="659"/>
        <end position="673"/>
    </location>
</feature>
<evidence type="ECO:0000256" key="7">
    <source>
        <dbReference type="ARBA" id="ARBA00012483"/>
    </source>
</evidence>
<reference evidence="29" key="1">
    <citation type="journal article" date="2013" name="Science">
        <title>Comparative analysis of bat genomes provides insight into the evolution of flight and immunity.</title>
        <authorList>
            <person name="Zhang G."/>
            <person name="Cowled C."/>
            <person name="Shi Z."/>
            <person name="Huang Z."/>
            <person name="Bishop-Lilly K.A."/>
            <person name="Fang X."/>
            <person name="Wynne J.W."/>
            <person name="Xiong Z."/>
            <person name="Baker M.L."/>
            <person name="Zhao W."/>
            <person name="Tachedjian M."/>
            <person name="Zhu Y."/>
            <person name="Zhou P."/>
            <person name="Jiang X."/>
            <person name="Ng J."/>
            <person name="Yang L."/>
            <person name="Wu L."/>
            <person name="Xiao J."/>
            <person name="Feng Y."/>
            <person name="Chen Y."/>
            <person name="Sun X."/>
            <person name="Zhang Y."/>
            <person name="Marsh G.A."/>
            <person name="Crameri G."/>
            <person name="Broder C.C."/>
            <person name="Frey K.G."/>
            <person name="Wang L.F."/>
            <person name="Wang J."/>
        </authorList>
    </citation>
    <scope>NUCLEOTIDE SEQUENCE [LARGE SCALE GENOMIC DNA]</scope>
</reference>
<proteinExistence type="inferred from homology"/>
<dbReference type="SMART" id="SM00184">
    <property type="entry name" value="RING"/>
    <property type="match status" value="1"/>
</dbReference>
<feature type="region of interest" description="Disordered" evidence="25">
    <location>
        <begin position="581"/>
        <end position="612"/>
    </location>
</feature>
<dbReference type="InterPro" id="IPR013083">
    <property type="entry name" value="Znf_RING/FYVE/PHD"/>
</dbReference>
<dbReference type="InterPro" id="IPR017907">
    <property type="entry name" value="Znf_RING_CS"/>
</dbReference>
<feature type="region of interest" description="Disordered" evidence="25">
    <location>
        <begin position="250"/>
        <end position="300"/>
    </location>
</feature>
<dbReference type="STRING" id="9402.L5L3E8"/>
<dbReference type="FunFam" id="2.30.30.40:FF:000063">
    <property type="entry name" value="Putative E3 ubiquitin-protein ligase SH3RF1"/>
    <property type="match status" value="1"/>
</dbReference>
<keyword evidence="16" id="KW-0862">Zinc</keyword>
<evidence type="ECO:0000256" key="25">
    <source>
        <dbReference type="SAM" id="MobiDB-lite"/>
    </source>
</evidence>
<feature type="domain" description="SH3" evidence="26">
    <location>
        <begin position="419"/>
        <end position="480"/>
    </location>
</feature>
<dbReference type="SMART" id="SM00326">
    <property type="entry name" value="SH3"/>
    <property type="match status" value="4"/>
</dbReference>
<evidence type="ECO:0000256" key="18">
    <source>
        <dbReference type="ARBA" id="ARBA00023034"/>
    </source>
</evidence>
<keyword evidence="9 24" id="KW-0728">SH3 domain</keyword>